<sequence>MSVVDLRSDLLSRPTPEMVEAMVSAALHPCSYNARDDKHVRELEALAASMLGMEDALFFPTCTMANQASLLVHCRSGDHIISDAQTHIAEHEAASTSGLSSVAVHRLIGKHGHLSPRQVTVALADCDQEGYRVSAVILENTHNRAGGTVMPREWQQGIHDVCSEQGIAVHLDGARLWNAASYWGCEPQVLVQGANSVAVSLNKTLGAPLGAILCGDRNFIKRATHVRQMLGGNWRPAGVVAAPAVVALKTMLDRVPDTNEQARRMGEMLARENPWLVIDLDLLHTNIVTVRLKTVKIELRELMRGLSQRGILATCYGNRYLRLVTYPGIAKGDVDRVLSAFSEIGQSVDATATL</sequence>
<dbReference type="FunFam" id="3.40.640.10:FF:000030">
    <property type="entry name" value="Low-specificity L-threonine aldolase"/>
    <property type="match status" value="1"/>
</dbReference>
<dbReference type="PANTHER" id="PTHR48097:SF9">
    <property type="entry name" value="L-THREONINE ALDOLASE"/>
    <property type="match status" value="1"/>
</dbReference>
<dbReference type="InterPro" id="IPR015424">
    <property type="entry name" value="PyrdxlP-dep_Trfase"/>
</dbReference>
<feature type="domain" description="Aromatic amino acid beta-eliminating lyase/threonine aldolase" evidence="7">
    <location>
        <begin position="5"/>
        <end position="272"/>
    </location>
</feature>
<evidence type="ECO:0000256" key="3">
    <source>
        <dbReference type="ARBA" id="ARBA00011881"/>
    </source>
</evidence>
<evidence type="ECO:0000256" key="1">
    <source>
        <dbReference type="ARBA" id="ARBA00001933"/>
    </source>
</evidence>
<evidence type="ECO:0000256" key="5">
    <source>
        <dbReference type="ARBA" id="ARBA00023239"/>
    </source>
</evidence>
<dbReference type="InterPro" id="IPR015421">
    <property type="entry name" value="PyrdxlP-dep_Trfase_major"/>
</dbReference>
<evidence type="ECO:0000313" key="9">
    <source>
        <dbReference type="Proteomes" id="UP000198844"/>
    </source>
</evidence>
<evidence type="ECO:0000259" key="7">
    <source>
        <dbReference type="Pfam" id="PF01212"/>
    </source>
</evidence>
<dbReference type="Pfam" id="PF01212">
    <property type="entry name" value="Beta_elim_lyase"/>
    <property type="match status" value="1"/>
</dbReference>
<proteinExistence type="inferred from homology"/>
<dbReference type="SUPFAM" id="SSF53383">
    <property type="entry name" value="PLP-dependent transferases"/>
    <property type="match status" value="1"/>
</dbReference>
<comment type="subunit">
    <text evidence="3">Homotetramer.</text>
</comment>
<feature type="modified residue" description="N6-(pyridoxal phosphate)lysine" evidence="6">
    <location>
        <position position="203"/>
    </location>
</feature>
<dbReference type="InterPro" id="IPR001597">
    <property type="entry name" value="ArAA_b-elim_lyase/Thr_aldolase"/>
</dbReference>
<comment type="cofactor">
    <cofactor evidence="1">
        <name>pyridoxal 5'-phosphate</name>
        <dbReference type="ChEBI" id="CHEBI:597326"/>
    </cofactor>
</comment>
<dbReference type="RefSeq" id="WP_093644167.1">
    <property type="nucleotide sequence ID" value="NZ_FPBH01000030.1"/>
</dbReference>
<organism evidence="8 9">
    <name type="scientific">Paraburkholderia aspalathi</name>
    <dbReference type="NCBI Taxonomy" id="1324617"/>
    <lineage>
        <taxon>Bacteria</taxon>
        <taxon>Pseudomonadati</taxon>
        <taxon>Pseudomonadota</taxon>
        <taxon>Betaproteobacteria</taxon>
        <taxon>Burkholderiales</taxon>
        <taxon>Burkholderiaceae</taxon>
        <taxon>Paraburkholderia</taxon>
    </lineage>
</organism>
<evidence type="ECO:0000313" key="8">
    <source>
        <dbReference type="EMBL" id="SFU24910.1"/>
    </source>
</evidence>
<accession>A0A1I7ELV3</accession>
<dbReference type="GO" id="GO:0006567">
    <property type="term" value="P:L-threonine catabolic process"/>
    <property type="evidence" value="ECO:0007669"/>
    <property type="project" value="TreeGrafter"/>
</dbReference>
<dbReference type="GO" id="GO:0006545">
    <property type="term" value="P:glycine biosynthetic process"/>
    <property type="evidence" value="ECO:0007669"/>
    <property type="project" value="TreeGrafter"/>
</dbReference>
<dbReference type="PANTHER" id="PTHR48097">
    <property type="entry name" value="L-THREONINE ALDOLASE-RELATED"/>
    <property type="match status" value="1"/>
</dbReference>
<dbReference type="PIRSF" id="PIRSF017617">
    <property type="entry name" value="Thr_aldolase"/>
    <property type="match status" value="1"/>
</dbReference>
<evidence type="ECO:0000256" key="6">
    <source>
        <dbReference type="PIRSR" id="PIRSR017617-1"/>
    </source>
</evidence>
<dbReference type="Proteomes" id="UP000198844">
    <property type="component" value="Unassembled WGS sequence"/>
</dbReference>
<dbReference type="GO" id="GO:0008732">
    <property type="term" value="F:L-allo-threonine aldolase activity"/>
    <property type="evidence" value="ECO:0007669"/>
    <property type="project" value="TreeGrafter"/>
</dbReference>
<reference evidence="8 9" key="1">
    <citation type="submission" date="2016-10" db="EMBL/GenBank/DDBJ databases">
        <authorList>
            <person name="de Groot N.N."/>
        </authorList>
    </citation>
    <scope>NUCLEOTIDE SEQUENCE [LARGE SCALE GENOMIC DNA]</scope>
    <source>
        <strain evidence="8 9">LMG 27731</strain>
    </source>
</reference>
<name>A0A1I7ELV3_9BURK</name>
<dbReference type="AlphaFoldDB" id="A0A1I7ELV3"/>
<dbReference type="NCBIfam" id="NF041359">
    <property type="entry name" value="GntG_guanitoxin"/>
    <property type="match status" value="1"/>
</dbReference>
<protein>
    <submittedName>
        <fullName evidence="8">L-threonine aldolase</fullName>
    </submittedName>
</protein>
<gene>
    <name evidence="8" type="ORF">SAMN05192563_1030106</name>
</gene>
<dbReference type="InterPro" id="IPR023603">
    <property type="entry name" value="Low_specificity_L-TA-like"/>
</dbReference>
<dbReference type="EMBL" id="FPBH01000030">
    <property type="protein sequence ID" value="SFU24910.1"/>
    <property type="molecule type" value="Genomic_DNA"/>
</dbReference>
<keyword evidence="5" id="KW-0456">Lyase</keyword>
<dbReference type="Gene3D" id="3.90.1150.10">
    <property type="entry name" value="Aspartate Aminotransferase, domain 1"/>
    <property type="match status" value="1"/>
</dbReference>
<dbReference type="Gene3D" id="3.40.640.10">
    <property type="entry name" value="Type I PLP-dependent aspartate aminotransferase-like (Major domain)"/>
    <property type="match status" value="1"/>
</dbReference>
<comment type="similarity">
    <text evidence="2">Belongs to the threonine aldolase family.</text>
</comment>
<dbReference type="GO" id="GO:0005829">
    <property type="term" value="C:cytosol"/>
    <property type="evidence" value="ECO:0007669"/>
    <property type="project" value="TreeGrafter"/>
</dbReference>
<evidence type="ECO:0000256" key="2">
    <source>
        <dbReference type="ARBA" id="ARBA00006966"/>
    </source>
</evidence>
<dbReference type="InterPro" id="IPR015422">
    <property type="entry name" value="PyrdxlP-dep_Trfase_small"/>
</dbReference>
<keyword evidence="4" id="KW-0663">Pyridoxal phosphate</keyword>
<evidence type="ECO:0000256" key="4">
    <source>
        <dbReference type="ARBA" id="ARBA00022898"/>
    </source>
</evidence>
<dbReference type="OrthoDB" id="9774495at2"/>